<dbReference type="Pfam" id="PF00730">
    <property type="entry name" value="HhH-GPD"/>
    <property type="match status" value="1"/>
</dbReference>
<evidence type="ECO:0000256" key="1">
    <source>
        <dbReference type="ARBA" id="ARBA00010679"/>
    </source>
</evidence>
<comment type="caution">
    <text evidence="10">The sequence shown here is derived from an EMBL/GenBank/DDBJ whole genome shotgun (WGS) entry which is preliminary data.</text>
</comment>
<dbReference type="InterPro" id="IPR052054">
    <property type="entry name" value="Oxidative_DNA_repair_enzyme"/>
</dbReference>
<reference evidence="10" key="2">
    <citation type="submission" date="2021-04" db="EMBL/GenBank/DDBJ databases">
        <authorList>
            <person name="Gilroy R."/>
        </authorList>
    </citation>
    <scope>NUCLEOTIDE SEQUENCE</scope>
    <source>
        <strain evidence="10">ChiBcec8-13705</strain>
    </source>
</reference>
<protein>
    <recommendedName>
        <fullName evidence="2">DNA-(apurinic or apyrimidinic site) lyase</fullName>
        <ecNumber evidence="2">4.2.99.18</ecNumber>
    </recommendedName>
</protein>
<dbReference type="InterPro" id="IPR003265">
    <property type="entry name" value="HhH-GPD_domain"/>
</dbReference>
<dbReference type="Proteomes" id="UP000886803">
    <property type="component" value="Unassembled WGS sequence"/>
</dbReference>
<dbReference type="GO" id="GO:0003684">
    <property type="term" value="F:damaged DNA binding"/>
    <property type="evidence" value="ECO:0007669"/>
    <property type="project" value="InterPro"/>
</dbReference>
<keyword evidence="4" id="KW-0378">Hydrolase</keyword>
<dbReference type="EMBL" id="DWYG01000124">
    <property type="protein sequence ID" value="HJB42309.1"/>
    <property type="molecule type" value="Genomic_DNA"/>
</dbReference>
<dbReference type="Gene3D" id="1.10.340.30">
    <property type="entry name" value="Hypothetical protein, domain 2"/>
    <property type="match status" value="1"/>
</dbReference>
<dbReference type="GO" id="GO:0006284">
    <property type="term" value="P:base-excision repair"/>
    <property type="evidence" value="ECO:0007669"/>
    <property type="project" value="InterPro"/>
</dbReference>
<accession>A0A9D2M7K8</accession>
<evidence type="ECO:0000256" key="6">
    <source>
        <dbReference type="ARBA" id="ARBA00023239"/>
    </source>
</evidence>
<dbReference type="Gene3D" id="3.30.310.260">
    <property type="match status" value="1"/>
</dbReference>
<name>A0A9D2M7K8_9FIRM</name>
<evidence type="ECO:0000256" key="8">
    <source>
        <dbReference type="ARBA" id="ARBA00044632"/>
    </source>
</evidence>
<evidence type="ECO:0000256" key="3">
    <source>
        <dbReference type="ARBA" id="ARBA00022763"/>
    </source>
</evidence>
<sequence length="309" mass="33404">MLLEISDDFDPGKIASSGQCFRAAPCGGGWRFLTRDRWLVLRPLGRGRFEANCTPADWAETWAPYFDLGRDYAAVRRRIGADEFLQKAAAAGQGVRILRQDAWEMLVTFLISQRKSIPAIRTAVETLAETYGEPLPGSPADPEGRPLPHQFPTAAALLRAGEAGLRGCGLGYRAPYIAQAARRVAEGSLDLAALAAADDETIDAALREVKGVGPKVANCVLLFGYGRTGRVPHDTWIIRLIRDVYAGADPFAAYGADAGILQQYAFFYIQQHKTDTAGKAAVPLQEGSLCHTPKPPCPARKFSTARSSG</sequence>
<reference evidence="10" key="1">
    <citation type="journal article" date="2021" name="PeerJ">
        <title>Extensive microbial diversity within the chicken gut microbiome revealed by metagenomics and culture.</title>
        <authorList>
            <person name="Gilroy R."/>
            <person name="Ravi A."/>
            <person name="Getino M."/>
            <person name="Pursley I."/>
            <person name="Horton D.L."/>
            <person name="Alikhan N.F."/>
            <person name="Baker D."/>
            <person name="Gharbi K."/>
            <person name="Hall N."/>
            <person name="Watson M."/>
            <person name="Adriaenssens E.M."/>
            <person name="Foster-Nyarko E."/>
            <person name="Jarju S."/>
            <person name="Secka A."/>
            <person name="Antonio M."/>
            <person name="Oren A."/>
            <person name="Chaudhuri R.R."/>
            <person name="La Ragione R."/>
            <person name="Hildebrand F."/>
            <person name="Pallen M.J."/>
        </authorList>
    </citation>
    <scope>NUCLEOTIDE SEQUENCE</scope>
    <source>
        <strain evidence="10">ChiBcec8-13705</strain>
    </source>
</reference>
<dbReference type="PANTHER" id="PTHR10242">
    <property type="entry name" value="8-OXOGUANINE DNA GLYCOSYLASE"/>
    <property type="match status" value="1"/>
</dbReference>
<dbReference type="SUPFAM" id="SSF48150">
    <property type="entry name" value="DNA-glycosylase"/>
    <property type="match status" value="1"/>
</dbReference>
<evidence type="ECO:0000256" key="2">
    <source>
        <dbReference type="ARBA" id="ARBA00012720"/>
    </source>
</evidence>
<gene>
    <name evidence="10" type="ORF">H9945_07410</name>
</gene>
<evidence type="ECO:0000256" key="4">
    <source>
        <dbReference type="ARBA" id="ARBA00022801"/>
    </source>
</evidence>
<keyword evidence="3" id="KW-0227">DNA damage</keyword>
<evidence type="ECO:0000313" key="10">
    <source>
        <dbReference type="EMBL" id="HJB42309.1"/>
    </source>
</evidence>
<organism evidence="10 11">
    <name type="scientific">Candidatus Gemmiger avicola</name>
    <dbReference type="NCBI Taxonomy" id="2838605"/>
    <lineage>
        <taxon>Bacteria</taxon>
        <taxon>Bacillati</taxon>
        <taxon>Bacillota</taxon>
        <taxon>Clostridia</taxon>
        <taxon>Eubacteriales</taxon>
        <taxon>Gemmiger</taxon>
    </lineage>
</organism>
<keyword evidence="7" id="KW-0326">Glycosidase</keyword>
<evidence type="ECO:0000256" key="7">
    <source>
        <dbReference type="ARBA" id="ARBA00023295"/>
    </source>
</evidence>
<comment type="catalytic activity">
    <reaction evidence="8">
        <text>2'-deoxyribonucleotide-(2'-deoxyribose 5'-phosphate)-2'-deoxyribonucleotide-DNA = a 3'-end 2'-deoxyribonucleotide-(2,3-dehydro-2,3-deoxyribose 5'-phosphate)-DNA + a 5'-end 5'-phospho-2'-deoxyribonucleoside-DNA + H(+)</text>
        <dbReference type="Rhea" id="RHEA:66592"/>
        <dbReference type="Rhea" id="RHEA-COMP:13180"/>
        <dbReference type="Rhea" id="RHEA-COMP:16897"/>
        <dbReference type="Rhea" id="RHEA-COMP:17067"/>
        <dbReference type="ChEBI" id="CHEBI:15378"/>
        <dbReference type="ChEBI" id="CHEBI:136412"/>
        <dbReference type="ChEBI" id="CHEBI:157695"/>
        <dbReference type="ChEBI" id="CHEBI:167181"/>
        <dbReference type="EC" id="4.2.99.18"/>
    </reaction>
</comment>
<dbReference type="InterPro" id="IPR011257">
    <property type="entry name" value="DNA_glycosylase"/>
</dbReference>
<feature type="domain" description="HhH-GPD" evidence="9">
    <location>
        <begin position="111"/>
        <end position="274"/>
    </location>
</feature>
<evidence type="ECO:0000256" key="5">
    <source>
        <dbReference type="ARBA" id="ARBA00023204"/>
    </source>
</evidence>
<evidence type="ECO:0000259" key="9">
    <source>
        <dbReference type="SMART" id="SM00478"/>
    </source>
</evidence>
<comment type="similarity">
    <text evidence="1">Belongs to the type-1 OGG1 family.</text>
</comment>
<dbReference type="Pfam" id="PF07934">
    <property type="entry name" value="OGG_N"/>
    <property type="match status" value="1"/>
</dbReference>
<keyword evidence="6" id="KW-0456">Lyase</keyword>
<dbReference type="GO" id="GO:0140078">
    <property type="term" value="F:class I DNA-(apurinic or apyrimidinic site) endonuclease activity"/>
    <property type="evidence" value="ECO:0007669"/>
    <property type="project" value="UniProtKB-EC"/>
</dbReference>
<dbReference type="PANTHER" id="PTHR10242:SF2">
    <property type="entry name" value="N-GLYCOSYLASE_DNA LYASE"/>
    <property type="match status" value="1"/>
</dbReference>
<dbReference type="SMART" id="SM00478">
    <property type="entry name" value="ENDO3c"/>
    <property type="match status" value="1"/>
</dbReference>
<dbReference type="EC" id="4.2.99.18" evidence="2"/>
<dbReference type="SUPFAM" id="SSF55945">
    <property type="entry name" value="TATA-box binding protein-like"/>
    <property type="match status" value="1"/>
</dbReference>
<dbReference type="InterPro" id="IPR012904">
    <property type="entry name" value="OGG_N"/>
</dbReference>
<proteinExistence type="inferred from homology"/>
<keyword evidence="5" id="KW-0234">DNA repair</keyword>
<dbReference type="AlphaFoldDB" id="A0A9D2M7K8"/>
<dbReference type="CDD" id="cd00056">
    <property type="entry name" value="ENDO3c"/>
    <property type="match status" value="1"/>
</dbReference>
<dbReference type="GO" id="GO:0006289">
    <property type="term" value="P:nucleotide-excision repair"/>
    <property type="evidence" value="ECO:0007669"/>
    <property type="project" value="InterPro"/>
</dbReference>
<dbReference type="GO" id="GO:0008534">
    <property type="term" value="F:oxidized purine nucleobase lesion DNA N-glycosylase activity"/>
    <property type="evidence" value="ECO:0007669"/>
    <property type="project" value="InterPro"/>
</dbReference>
<evidence type="ECO:0000313" key="11">
    <source>
        <dbReference type="Proteomes" id="UP000886803"/>
    </source>
</evidence>